<gene>
    <name evidence="1" type="ORF">HDA39_003906</name>
</gene>
<accession>A0A7W9J7Q8</accession>
<dbReference type="EMBL" id="JACHMY010000001">
    <property type="protein sequence ID" value="MBB5837172.1"/>
    <property type="molecule type" value="Genomic_DNA"/>
</dbReference>
<reference evidence="1 2" key="1">
    <citation type="submission" date="2020-08" db="EMBL/GenBank/DDBJ databases">
        <title>Sequencing the genomes of 1000 actinobacteria strains.</title>
        <authorList>
            <person name="Klenk H.-P."/>
        </authorList>
    </citation>
    <scope>NUCLEOTIDE SEQUENCE [LARGE SCALE GENOMIC DNA]</scope>
    <source>
        <strain evidence="1 2">DSM 28967</strain>
    </source>
</reference>
<proteinExistence type="predicted"/>
<organism evidence="1 2">
    <name type="scientific">Kribbella italica</name>
    <dbReference type="NCBI Taxonomy" id="1540520"/>
    <lineage>
        <taxon>Bacteria</taxon>
        <taxon>Bacillati</taxon>
        <taxon>Actinomycetota</taxon>
        <taxon>Actinomycetes</taxon>
        <taxon>Propionibacteriales</taxon>
        <taxon>Kribbellaceae</taxon>
        <taxon>Kribbella</taxon>
    </lineage>
</organism>
<protein>
    <submittedName>
        <fullName evidence="1">Uncharacterized protein</fullName>
    </submittedName>
</protein>
<keyword evidence="2" id="KW-1185">Reference proteome</keyword>
<dbReference type="Proteomes" id="UP000549971">
    <property type="component" value="Unassembled WGS sequence"/>
</dbReference>
<comment type="caution">
    <text evidence="1">The sequence shown here is derived from an EMBL/GenBank/DDBJ whole genome shotgun (WGS) entry which is preliminary data.</text>
</comment>
<sequence length="127" mass="13543">MYGEESHRPRILSAIRARAVPLDDDQLSAVTGIQPRQAVNQICRRLATEAVISRGIGAGGKLVSCIAQPTDDEPQAVDGPLIALGALATVGPTAADVERRRRAVKRLGMWHRRCGPGVRGSSGRLRA</sequence>
<dbReference type="AlphaFoldDB" id="A0A7W9J7Q8"/>
<evidence type="ECO:0000313" key="1">
    <source>
        <dbReference type="EMBL" id="MBB5837172.1"/>
    </source>
</evidence>
<name>A0A7W9J7Q8_9ACTN</name>
<evidence type="ECO:0000313" key="2">
    <source>
        <dbReference type="Proteomes" id="UP000549971"/>
    </source>
</evidence>